<sequence>MKCVQRAARAAGASGSGAQASGSEAQDESSFNGRSIQRAAVNKCMPGLRIYTRRKTIGRIAAILTGRVTQATVNSSSDILLHGKAAGVAEQHSSFGPPVFCLSCCDEFEAVTSTLSYSNTITMVTKVPRGSGTLNINRLCTIPPHVEAINSSKGKSFNGRYNTEKVTSFRADKLYRFIKPNLYGTRRLLFLFISTKPVHWRSCGKAAETPQSLKTVKSTLAVHYPAAAAAAGVTLQPRKQPPYGQKITEQLALKLDKHSVKRSRERRCCCHQDLSSSFRDHLLSSSDNDLFHVVVYLAPGDHHCFHSPTDWSFDATFQKTSPTSHQRWLEDVRRERLSNKKVS</sequence>
<dbReference type="STRING" id="240159.A0A4U5VA12"/>
<reference evidence="1 2" key="1">
    <citation type="submission" date="2019-01" db="EMBL/GenBank/DDBJ databases">
        <title>Genome Assembly of Collichthys lucidus.</title>
        <authorList>
            <person name="Cai M."/>
            <person name="Xiao S."/>
        </authorList>
    </citation>
    <scope>NUCLEOTIDE SEQUENCE [LARGE SCALE GENOMIC DNA]</scope>
    <source>
        <strain evidence="1">JT15FE1705JMU</strain>
        <tissue evidence="1">Muscle</tissue>
    </source>
</reference>
<keyword evidence="2" id="KW-1185">Reference proteome</keyword>
<proteinExistence type="predicted"/>
<gene>
    <name evidence="1" type="ORF">D9C73_018375</name>
</gene>
<evidence type="ECO:0000313" key="1">
    <source>
        <dbReference type="EMBL" id="TKS84857.1"/>
    </source>
</evidence>
<dbReference type="AlphaFoldDB" id="A0A4U5VA12"/>
<dbReference type="Proteomes" id="UP000298787">
    <property type="component" value="Chromosome 16"/>
</dbReference>
<name>A0A4U5VA12_COLLU</name>
<protein>
    <submittedName>
        <fullName evidence="1">Phosphatidylserine decarboxylase proenzyme, mitochondrial</fullName>
    </submittedName>
</protein>
<evidence type="ECO:0000313" key="2">
    <source>
        <dbReference type="Proteomes" id="UP000298787"/>
    </source>
</evidence>
<accession>A0A4U5VA12</accession>
<dbReference type="EMBL" id="CM014093">
    <property type="protein sequence ID" value="TKS84857.1"/>
    <property type="molecule type" value="Genomic_DNA"/>
</dbReference>
<organism evidence="1 2">
    <name type="scientific">Collichthys lucidus</name>
    <name type="common">Big head croaker</name>
    <name type="synonym">Sciaena lucida</name>
    <dbReference type="NCBI Taxonomy" id="240159"/>
    <lineage>
        <taxon>Eukaryota</taxon>
        <taxon>Metazoa</taxon>
        <taxon>Chordata</taxon>
        <taxon>Craniata</taxon>
        <taxon>Vertebrata</taxon>
        <taxon>Euteleostomi</taxon>
        <taxon>Actinopterygii</taxon>
        <taxon>Neopterygii</taxon>
        <taxon>Teleostei</taxon>
        <taxon>Neoteleostei</taxon>
        <taxon>Acanthomorphata</taxon>
        <taxon>Eupercaria</taxon>
        <taxon>Sciaenidae</taxon>
        <taxon>Collichthys</taxon>
    </lineage>
</organism>